<evidence type="ECO:0000313" key="2">
    <source>
        <dbReference type="Proteomes" id="UP001054837"/>
    </source>
</evidence>
<dbReference type="EMBL" id="BPLQ01006047">
    <property type="protein sequence ID" value="GIY19521.1"/>
    <property type="molecule type" value="Genomic_DNA"/>
</dbReference>
<sequence>MVLSNIQMVKMLDFGSLSSSGGVLNTAQLFSSPLPCANNLGQSSTPPEVLIFLTVLGNALVTDKTFREVCDFGSATPEDFKSFVYDFTYKAAKDLSFEDLKADSFAKQTSGPLNCVDPLTTEKVFLIYFKSLARFMSSAGVLNITNAVPLASQLVEAIDASAVKILHDDCPQSKMQTLSGGFVAFVTNLGIYSPQMASSIVFYFGEEAKSAKKL</sequence>
<keyword evidence="2" id="KW-1185">Reference proteome</keyword>
<reference evidence="1 2" key="1">
    <citation type="submission" date="2021-06" db="EMBL/GenBank/DDBJ databases">
        <title>Caerostris darwini draft genome.</title>
        <authorList>
            <person name="Kono N."/>
            <person name="Arakawa K."/>
        </authorList>
    </citation>
    <scope>NUCLEOTIDE SEQUENCE [LARGE SCALE GENOMIC DNA]</scope>
</reference>
<comment type="caution">
    <text evidence="1">The sequence shown here is derived from an EMBL/GenBank/DDBJ whole genome shotgun (WGS) entry which is preliminary data.</text>
</comment>
<gene>
    <name evidence="1" type="ORF">CDAR_464761</name>
</gene>
<dbReference type="AlphaFoldDB" id="A0AAV4RFQ1"/>
<dbReference type="Proteomes" id="UP001054837">
    <property type="component" value="Unassembled WGS sequence"/>
</dbReference>
<organism evidence="1 2">
    <name type="scientific">Caerostris darwini</name>
    <dbReference type="NCBI Taxonomy" id="1538125"/>
    <lineage>
        <taxon>Eukaryota</taxon>
        <taxon>Metazoa</taxon>
        <taxon>Ecdysozoa</taxon>
        <taxon>Arthropoda</taxon>
        <taxon>Chelicerata</taxon>
        <taxon>Arachnida</taxon>
        <taxon>Araneae</taxon>
        <taxon>Araneomorphae</taxon>
        <taxon>Entelegynae</taxon>
        <taxon>Araneoidea</taxon>
        <taxon>Araneidae</taxon>
        <taxon>Caerostris</taxon>
    </lineage>
</organism>
<evidence type="ECO:0000313" key="1">
    <source>
        <dbReference type="EMBL" id="GIY19521.1"/>
    </source>
</evidence>
<proteinExistence type="predicted"/>
<accession>A0AAV4RFQ1</accession>
<protein>
    <submittedName>
        <fullName evidence="1">Uncharacterized protein</fullName>
    </submittedName>
</protein>
<name>A0AAV4RFQ1_9ARAC</name>